<dbReference type="InParanoid" id="A0A1X7SW33"/>
<name>A0A1X7SW33_AMPQE</name>
<dbReference type="EnsemblMetazoa" id="Aqu2.1.06192_001">
    <property type="protein sequence ID" value="Aqu2.1.06192_001"/>
    <property type="gene ID" value="Aqu2.1.06192"/>
</dbReference>
<protein>
    <submittedName>
        <fullName evidence="1">Uncharacterized protein</fullName>
    </submittedName>
</protein>
<reference evidence="1" key="1">
    <citation type="submission" date="2017-05" db="UniProtKB">
        <authorList>
            <consortium name="EnsemblMetazoa"/>
        </authorList>
    </citation>
    <scope>IDENTIFICATION</scope>
</reference>
<accession>A0A1X7SW33</accession>
<proteinExistence type="predicted"/>
<evidence type="ECO:0000313" key="1">
    <source>
        <dbReference type="EnsemblMetazoa" id="Aqu2.1.06192_001"/>
    </source>
</evidence>
<organism evidence="1">
    <name type="scientific">Amphimedon queenslandica</name>
    <name type="common">Sponge</name>
    <dbReference type="NCBI Taxonomy" id="400682"/>
    <lineage>
        <taxon>Eukaryota</taxon>
        <taxon>Metazoa</taxon>
        <taxon>Porifera</taxon>
        <taxon>Demospongiae</taxon>
        <taxon>Heteroscleromorpha</taxon>
        <taxon>Haplosclerida</taxon>
        <taxon>Niphatidae</taxon>
        <taxon>Amphimedon</taxon>
    </lineage>
</organism>
<dbReference type="AlphaFoldDB" id="A0A1X7SW33"/>
<sequence>MERLIITSSFGLKRILLLVLTVQKKSFFKYKIGLTVIYQILMRRLIYIS</sequence>